<keyword evidence="6" id="KW-0969">Cilium</keyword>
<dbReference type="RefSeq" id="WP_097804500.1">
    <property type="nucleotide sequence ID" value="NZ_FXYH01000006.1"/>
</dbReference>
<dbReference type="GO" id="GO:0009288">
    <property type="term" value="C:bacterial-type flagellum"/>
    <property type="evidence" value="ECO:0007669"/>
    <property type="project" value="UniProtKB-SubCell"/>
</dbReference>
<dbReference type="OrthoDB" id="8328560at2"/>
<dbReference type="InterPro" id="IPR001029">
    <property type="entry name" value="Flagellin_N"/>
</dbReference>
<dbReference type="AlphaFoldDB" id="A0A238KC56"/>
<dbReference type="InterPro" id="IPR001492">
    <property type="entry name" value="Flagellin"/>
</dbReference>
<dbReference type="Pfam" id="PF00669">
    <property type="entry name" value="Flagellin_N"/>
    <property type="match status" value="1"/>
</dbReference>
<evidence type="ECO:0000256" key="3">
    <source>
        <dbReference type="RuleBase" id="RU362073"/>
    </source>
</evidence>
<organism evidence="6 7">
    <name type="scientific">Pelagimonas varians</name>
    <dbReference type="NCBI Taxonomy" id="696760"/>
    <lineage>
        <taxon>Bacteria</taxon>
        <taxon>Pseudomonadati</taxon>
        <taxon>Pseudomonadota</taxon>
        <taxon>Alphaproteobacteria</taxon>
        <taxon>Rhodobacterales</taxon>
        <taxon>Roseobacteraceae</taxon>
        <taxon>Pelagimonas</taxon>
    </lineage>
</organism>
<name>A0A238KC56_9RHOB</name>
<dbReference type="PANTHER" id="PTHR42792:SF2">
    <property type="entry name" value="FLAGELLIN"/>
    <property type="match status" value="1"/>
</dbReference>
<dbReference type="SUPFAM" id="SSF64518">
    <property type="entry name" value="Phase 1 flagellin"/>
    <property type="match status" value="1"/>
</dbReference>
<keyword evidence="7" id="KW-1185">Reference proteome</keyword>
<keyword evidence="2 3" id="KW-0975">Bacterial flagellum</keyword>
<keyword evidence="6" id="KW-0282">Flagellum</keyword>
<keyword evidence="3" id="KW-0964">Secreted</keyword>
<dbReference type="Pfam" id="PF00700">
    <property type="entry name" value="Flagellin_C"/>
    <property type="match status" value="1"/>
</dbReference>
<evidence type="ECO:0000256" key="1">
    <source>
        <dbReference type="ARBA" id="ARBA00005709"/>
    </source>
</evidence>
<dbReference type="GO" id="GO:0005576">
    <property type="term" value="C:extracellular region"/>
    <property type="evidence" value="ECO:0007669"/>
    <property type="project" value="UniProtKB-SubCell"/>
</dbReference>
<protein>
    <recommendedName>
        <fullName evidence="3">Flagellin</fullName>
    </recommendedName>
</protein>
<sequence>MSSIHTNHGATAALQTLRSINDQISTTQVEIATGKKVQQSGDNSAIWAISKTMEADVVGFKTISDNLSLGDATVAVARQASETITDLMTDIKGKVVAAQEENVDRSKIQADIEALTTQINDISAMAQFNGLNLLQNKDATAGTGSISIMASIDRTSGSVSTTSLSVRKRDLSTDASTIAATGGTYAAGAAAATLTATQTATIDASGLTAEAGAVFSLSVFGTDADSSAFDPADYRSTAAASETQAEMAAGDMSYVARDGDTMGDVINALGKKWQAFAHSNDHDPEVLNLQFSGSSINASSSSTSAADTIAISINQLGADAGSTMGGGLEDLGTLNVSTAAGADEALGRMEGLMGIAIEAAAAFGSDQGRIETQSNFVSQLSDTLKMGIGKLTDTNLEEASAKMQALQVQQQLATQALSIANSAPQTLLALFR</sequence>
<evidence type="ECO:0000259" key="4">
    <source>
        <dbReference type="Pfam" id="PF00669"/>
    </source>
</evidence>
<dbReference type="Proteomes" id="UP000220836">
    <property type="component" value="Unassembled WGS sequence"/>
</dbReference>
<dbReference type="EMBL" id="FXYH01000006">
    <property type="protein sequence ID" value="SMX40400.1"/>
    <property type="molecule type" value="Genomic_DNA"/>
</dbReference>
<reference evidence="6 7" key="1">
    <citation type="submission" date="2017-05" db="EMBL/GenBank/DDBJ databases">
        <authorList>
            <person name="Song R."/>
            <person name="Chenine A.L."/>
            <person name="Ruprecht R.M."/>
        </authorList>
    </citation>
    <scope>NUCLEOTIDE SEQUENCE [LARGE SCALE GENOMIC DNA]</scope>
    <source>
        <strain evidence="6 7">CECT 8663</strain>
    </source>
</reference>
<evidence type="ECO:0000259" key="5">
    <source>
        <dbReference type="Pfam" id="PF00700"/>
    </source>
</evidence>
<comment type="function">
    <text evidence="3">Flagellin is the subunit protein which polymerizes to form the filaments of bacterial flagella.</text>
</comment>
<evidence type="ECO:0000313" key="6">
    <source>
        <dbReference type="EMBL" id="SMX40400.1"/>
    </source>
</evidence>
<comment type="similarity">
    <text evidence="1 3">Belongs to the bacterial flagellin family.</text>
</comment>
<feature type="domain" description="Flagellin N-terminal" evidence="4">
    <location>
        <begin position="4"/>
        <end position="137"/>
    </location>
</feature>
<keyword evidence="6" id="KW-0966">Cell projection</keyword>
<comment type="subcellular location">
    <subcellularLocation>
        <location evidence="3">Secreted</location>
    </subcellularLocation>
    <subcellularLocation>
        <location evidence="3">Bacterial flagellum</location>
    </subcellularLocation>
</comment>
<dbReference type="InterPro" id="IPR046358">
    <property type="entry name" value="Flagellin_C"/>
</dbReference>
<feature type="domain" description="Flagellin C-terminal" evidence="5">
    <location>
        <begin position="359"/>
        <end position="431"/>
    </location>
</feature>
<dbReference type="Gene3D" id="1.20.1330.10">
    <property type="entry name" value="f41 fragment of flagellin, N-terminal domain"/>
    <property type="match status" value="2"/>
</dbReference>
<proteinExistence type="inferred from homology"/>
<accession>A0A238KC56</accession>
<evidence type="ECO:0000313" key="7">
    <source>
        <dbReference type="Proteomes" id="UP000220836"/>
    </source>
</evidence>
<dbReference type="GO" id="GO:0005198">
    <property type="term" value="F:structural molecule activity"/>
    <property type="evidence" value="ECO:0007669"/>
    <property type="project" value="UniProtKB-UniRule"/>
</dbReference>
<gene>
    <name evidence="6" type="primary">fliC_1</name>
    <name evidence="6" type="ORF">PEV8663_01996</name>
</gene>
<dbReference type="PANTHER" id="PTHR42792">
    <property type="entry name" value="FLAGELLIN"/>
    <property type="match status" value="1"/>
</dbReference>
<evidence type="ECO:0000256" key="2">
    <source>
        <dbReference type="ARBA" id="ARBA00023143"/>
    </source>
</evidence>